<evidence type="ECO:0000256" key="2">
    <source>
        <dbReference type="ARBA" id="ARBA00011738"/>
    </source>
</evidence>
<comment type="subunit">
    <text evidence="2">Homodimer.</text>
</comment>
<dbReference type="InterPro" id="IPR050097">
    <property type="entry name" value="Ferredoxin-NADP_redctase_2"/>
</dbReference>
<proteinExistence type="predicted"/>
<dbReference type="PANTHER" id="PTHR48105">
    <property type="entry name" value="THIOREDOXIN REDUCTASE 1-RELATED-RELATED"/>
    <property type="match status" value="1"/>
</dbReference>
<dbReference type="InterPro" id="IPR023753">
    <property type="entry name" value="FAD/NAD-binding_dom"/>
</dbReference>
<feature type="domain" description="FAD/NAD(P)-binding" evidence="5">
    <location>
        <begin position="3"/>
        <end position="284"/>
    </location>
</feature>
<accession>A0ABW5QZT0</accession>
<name>A0ABW5QZT0_9BACL</name>
<dbReference type="EMBL" id="JBHUMY010000016">
    <property type="protein sequence ID" value="MFD2661807.1"/>
    <property type="molecule type" value="Genomic_DNA"/>
</dbReference>
<dbReference type="InterPro" id="IPR036188">
    <property type="entry name" value="FAD/NAD-bd_sf"/>
</dbReference>
<dbReference type="Pfam" id="PF07992">
    <property type="entry name" value="Pyr_redox_2"/>
    <property type="match status" value="1"/>
</dbReference>
<dbReference type="PRINTS" id="PR00469">
    <property type="entry name" value="PNDRDTASEII"/>
</dbReference>
<comment type="cofactor">
    <cofactor evidence="1">
        <name>FAD</name>
        <dbReference type="ChEBI" id="CHEBI:57692"/>
    </cofactor>
</comment>
<evidence type="ECO:0000256" key="1">
    <source>
        <dbReference type="ARBA" id="ARBA00001974"/>
    </source>
</evidence>
<evidence type="ECO:0000313" key="6">
    <source>
        <dbReference type="EMBL" id="MFD2661807.1"/>
    </source>
</evidence>
<dbReference type="RefSeq" id="WP_379275119.1">
    <property type="nucleotide sequence ID" value="NZ_JBHUGT010000012.1"/>
</dbReference>
<evidence type="ECO:0000313" key="7">
    <source>
        <dbReference type="Proteomes" id="UP001597493"/>
    </source>
</evidence>
<keyword evidence="3" id="KW-0285">Flavoprotein</keyword>
<sequence length="300" mass="32075">MPYDCVIVGGGFAGLQAAVQLGRYRHSVAVIDAADGRSVLCRRYHNLLGWPDGVSGEQLRALGRSQAERLGVRFVSDTAVSAERVSDVFRLCLKGGTQVEGRCLLLATGVKDRLPDFPALIPCLGISVFVCPDCDGYEVADRLTVVLGSGAAGANMALTLGHWTKDLVYVNHEQAPVPQPLLDKMAERGVRYEHQPAASVLAEGDSFRGVVLAEGKVINSDRCFVAFGGNEVRSSLAAQLQVTLAENKHVLVDPRTKQTNVPGVWAAGDVVAHSEMVTIAMGEGSQASIWIHKRLIGEFG</sequence>
<comment type="caution">
    <text evidence="6">The sequence shown here is derived from an EMBL/GenBank/DDBJ whole genome shotgun (WGS) entry which is preliminary data.</text>
</comment>
<gene>
    <name evidence="6" type="ORF">ACFSW5_16250</name>
</gene>
<organism evidence="6 7">
    <name type="scientific">Paenibacillus thailandensis</name>
    <dbReference type="NCBI Taxonomy" id="393250"/>
    <lineage>
        <taxon>Bacteria</taxon>
        <taxon>Bacillati</taxon>
        <taxon>Bacillota</taxon>
        <taxon>Bacilli</taxon>
        <taxon>Bacillales</taxon>
        <taxon>Paenibacillaceae</taxon>
        <taxon>Paenibacillus</taxon>
    </lineage>
</organism>
<dbReference type="Proteomes" id="UP001597493">
    <property type="component" value="Unassembled WGS sequence"/>
</dbReference>
<evidence type="ECO:0000259" key="5">
    <source>
        <dbReference type="Pfam" id="PF07992"/>
    </source>
</evidence>
<evidence type="ECO:0000256" key="4">
    <source>
        <dbReference type="ARBA" id="ARBA00023002"/>
    </source>
</evidence>
<dbReference type="Gene3D" id="3.50.50.60">
    <property type="entry name" value="FAD/NAD(P)-binding domain"/>
    <property type="match status" value="2"/>
</dbReference>
<dbReference type="SUPFAM" id="SSF51905">
    <property type="entry name" value="FAD/NAD(P)-binding domain"/>
    <property type="match status" value="1"/>
</dbReference>
<protein>
    <submittedName>
        <fullName evidence="6">NAD(P)/FAD-dependent oxidoreductase</fullName>
    </submittedName>
</protein>
<reference evidence="7" key="1">
    <citation type="journal article" date="2019" name="Int. J. Syst. Evol. Microbiol.">
        <title>The Global Catalogue of Microorganisms (GCM) 10K type strain sequencing project: providing services to taxonomists for standard genome sequencing and annotation.</title>
        <authorList>
            <consortium name="The Broad Institute Genomics Platform"/>
            <consortium name="The Broad Institute Genome Sequencing Center for Infectious Disease"/>
            <person name="Wu L."/>
            <person name="Ma J."/>
        </authorList>
    </citation>
    <scope>NUCLEOTIDE SEQUENCE [LARGE SCALE GENOMIC DNA]</scope>
    <source>
        <strain evidence="7">TISTR 1827</strain>
    </source>
</reference>
<keyword evidence="4" id="KW-0560">Oxidoreductase</keyword>
<keyword evidence="7" id="KW-1185">Reference proteome</keyword>
<evidence type="ECO:0000256" key="3">
    <source>
        <dbReference type="ARBA" id="ARBA00022630"/>
    </source>
</evidence>
<dbReference type="PRINTS" id="PR00368">
    <property type="entry name" value="FADPNR"/>
</dbReference>